<protein>
    <submittedName>
        <fullName evidence="6">Radical SAM superfamily protein</fullName>
    </submittedName>
</protein>
<dbReference type="SFLD" id="SFLDS00029">
    <property type="entry name" value="Radical_SAM"/>
    <property type="match status" value="1"/>
</dbReference>
<evidence type="ECO:0000256" key="2">
    <source>
        <dbReference type="ARBA" id="ARBA00022723"/>
    </source>
</evidence>
<dbReference type="PROSITE" id="PS51918">
    <property type="entry name" value="RADICAL_SAM"/>
    <property type="match status" value="1"/>
</dbReference>
<evidence type="ECO:0000256" key="3">
    <source>
        <dbReference type="ARBA" id="ARBA00023004"/>
    </source>
</evidence>
<reference evidence="6 7" key="1">
    <citation type="submission" date="2018-03" db="EMBL/GenBank/DDBJ databases">
        <title>Genome sequence of Moorella humiferrea DSM 23265.</title>
        <authorList>
            <person name="Poehlein A."/>
            <person name="Daniel R."/>
        </authorList>
    </citation>
    <scope>NUCLEOTIDE SEQUENCE [LARGE SCALE GENOMIC DNA]</scope>
    <source>
        <strain evidence="6 7">DSM 23265</strain>
    </source>
</reference>
<keyword evidence="4" id="KW-0411">Iron-sulfur</keyword>
<dbReference type="InterPro" id="IPR013785">
    <property type="entry name" value="Aldolase_TIM"/>
</dbReference>
<keyword evidence="2" id="KW-0479">Metal-binding</keyword>
<dbReference type="SMART" id="SM00729">
    <property type="entry name" value="Elp3"/>
    <property type="match status" value="1"/>
</dbReference>
<dbReference type="SUPFAM" id="SSF102114">
    <property type="entry name" value="Radical SAM enzymes"/>
    <property type="match status" value="1"/>
</dbReference>
<evidence type="ECO:0000313" key="6">
    <source>
        <dbReference type="EMBL" id="PRR68712.1"/>
    </source>
</evidence>
<accession>A0A2T0AJX3</accession>
<dbReference type="AlphaFoldDB" id="A0A2T0AJX3"/>
<sequence>MQSPKYVKTSLAAAMTLGLKEGVFYREAKLKALNLLLTYEQGCAANCAYCGLARSRSGTPTFIRVTWPVYPLKEVIERSLLVTDQVQRVCVSMITHPRALEDLCRVIQEVKASTPYPVSALITPTLVNSVTALEQIRTSGADRVGIAIDAATEVLFDRHRGHGVQGPHSWNRYWQGVREAVAVFGEKQVGIHLVVGLGETEAEMVQVIQRAEDLGAETHLFSFYPEAGSKLAGRPQPHLGHYRRVQLARYLINKGLTRGRYMQFNEYGQIINFGVSPSLLDQVINGGAPFLTSGCPGSDGTVACNRPYGNERPSQPIRNFPFQPSPGDILEIRTQLNQYEPPVDNEVKMA</sequence>
<dbReference type="Gene3D" id="3.20.20.70">
    <property type="entry name" value="Aldolase class I"/>
    <property type="match status" value="1"/>
</dbReference>
<dbReference type="InterPro" id="IPR007197">
    <property type="entry name" value="rSAM"/>
</dbReference>
<gene>
    <name evidence="6" type="ORF">MOHU_26440</name>
</gene>
<organism evidence="6 7">
    <name type="scientific">Neomoorella humiferrea</name>
    <dbReference type="NCBI Taxonomy" id="676965"/>
    <lineage>
        <taxon>Bacteria</taxon>
        <taxon>Bacillati</taxon>
        <taxon>Bacillota</taxon>
        <taxon>Clostridia</taxon>
        <taxon>Neomoorellales</taxon>
        <taxon>Neomoorellaceae</taxon>
        <taxon>Neomoorella</taxon>
    </lineage>
</organism>
<dbReference type="GO" id="GO:0046872">
    <property type="term" value="F:metal ion binding"/>
    <property type="evidence" value="ECO:0007669"/>
    <property type="project" value="UniProtKB-KW"/>
</dbReference>
<keyword evidence="7" id="KW-1185">Reference proteome</keyword>
<dbReference type="Pfam" id="PF04055">
    <property type="entry name" value="Radical_SAM"/>
    <property type="match status" value="1"/>
</dbReference>
<dbReference type="GO" id="GO:0051536">
    <property type="term" value="F:iron-sulfur cluster binding"/>
    <property type="evidence" value="ECO:0007669"/>
    <property type="project" value="UniProtKB-KW"/>
</dbReference>
<dbReference type="RefSeq" id="WP_245907921.1">
    <property type="nucleotide sequence ID" value="NZ_CP136419.1"/>
</dbReference>
<keyword evidence="3" id="KW-0408">Iron</keyword>
<dbReference type="InterPro" id="IPR058240">
    <property type="entry name" value="rSAM_sf"/>
</dbReference>
<evidence type="ECO:0000256" key="1">
    <source>
        <dbReference type="ARBA" id="ARBA00022691"/>
    </source>
</evidence>
<dbReference type="SFLD" id="SFLDG01098">
    <property type="entry name" value="Uncharacterised_Radical_SAM_Su"/>
    <property type="match status" value="1"/>
</dbReference>
<evidence type="ECO:0000313" key="7">
    <source>
        <dbReference type="Proteomes" id="UP000238415"/>
    </source>
</evidence>
<feature type="domain" description="Radical SAM core" evidence="5">
    <location>
        <begin position="27"/>
        <end position="265"/>
    </location>
</feature>
<dbReference type="Proteomes" id="UP000238415">
    <property type="component" value="Unassembled WGS sequence"/>
</dbReference>
<evidence type="ECO:0000256" key="4">
    <source>
        <dbReference type="ARBA" id="ARBA00023014"/>
    </source>
</evidence>
<dbReference type="GO" id="GO:0003824">
    <property type="term" value="F:catalytic activity"/>
    <property type="evidence" value="ECO:0007669"/>
    <property type="project" value="InterPro"/>
</dbReference>
<proteinExistence type="predicted"/>
<keyword evidence="1" id="KW-0949">S-adenosyl-L-methionine</keyword>
<dbReference type="InterPro" id="IPR006638">
    <property type="entry name" value="Elp3/MiaA/NifB-like_rSAM"/>
</dbReference>
<dbReference type="EMBL" id="PVXM01000061">
    <property type="protein sequence ID" value="PRR68712.1"/>
    <property type="molecule type" value="Genomic_DNA"/>
</dbReference>
<name>A0A2T0AJX3_9FIRM</name>
<evidence type="ECO:0000259" key="5">
    <source>
        <dbReference type="PROSITE" id="PS51918"/>
    </source>
</evidence>
<dbReference type="CDD" id="cd01335">
    <property type="entry name" value="Radical_SAM"/>
    <property type="match status" value="1"/>
</dbReference>
<comment type="caution">
    <text evidence="6">The sequence shown here is derived from an EMBL/GenBank/DDBJ whole genome shotgun (WGS) entry which is preliminary data.</text>
</comment>